<dbReference type="OrthoDB" id="3766406at2759"/>
<sequence>MKTLTRVKSYLTRPNKATKAISPSEIPRRTTLAGLPPELLLSISDFLPVVDLVCFSLCNRRFFALSQRQIKRLPPRTQDDILSILNRLERDTPEYFSCEMCNILHRYDGSESFGLSVSEREKTCRLPCVQTRRWFSTSCTMRTHCGIAYTQYEFSFLHLKLAMKRFHYGPRSGISTDSLSYTQVRHYPMQSVYPELLSLFSTEAQICPDPLGLYIRMQDIVLVEELDDLIFRQGRRRIHPDPLDNLMPCIEIGEFDSKIAVVLTRWVNLGPGLTQDDILWNTQVIAPYSDSWIDLDDPRHLLTSPRLCFEEMAPQSFEDLRSRNLSHLENQQFKNGKPFTKAGGNRWYIAYKEPSKKTGST</sequence>
<dbReference type="PROSITE" id="PS50181">
    <property type="entry name" value="FBOX"/>
    <property type="match status" value="1"/>
</dbReference>
<dbReference type="BioCyc" id="PCHR:PC13G05210-MONOMER"/>
<dbReference type="STRING" id="500485.B6H2F9"/>
<reference evidence="2 3" key="1">
    <citation type="journal article" date="2008" name="Nat. Biotechnol.">
        <title>Genome sequencing and analysis of the filamentous fungus Penicillium chrysogenum.</title>
        <authorList>
            <person name="van den Berg M.A."/>
            <person name="Albang R."/>
            <person name="Albermann K."/>
            <person name="Badger J.H."/>
            <person name="Daran J.-M."/>
            <person name="Driessen A.J.M."/>
            <person name="Garcia-Estrada C."/>
            <person name="Fedorova N.D."/>
            <person name="Harris D.M."/>
            <person name="Heijne W.H.M."/>
            <person name="Joardar V.S."/>
            <person name="Kiel J.A.K.W."/>
            <person name="Kovalchuk A."/>
            <person name="Martin J.F."/>
            <person name="Nierman W.C."/>
            <person name="Nijland J.G."/>
            <person name="Pronk J.T."/>
            <person name="Roubos J.A."/>
            <person name="van der Klei I.J."/>
            <person name="van Peij N.N.M.E."/>
            <person name="Veenhuis M."/>
            <person name="von Doehren H."/>
            <person name="Wagner C."/>
            <person name="Wortman J.R."/>
            <person name="Bovenberg R.A.L."/>
        </authorList>
    </citation>
    <scope>NUCLEOTIDE SEQUENCE [LARGE SCALE GENOMIC DNA]</scope>
    <source>
        <strain evidence="3">ATCC 28089 / DSM 1075 / NRRL 1951 / Wisconsin 54-1255</strain>
    </source>
</reference>
<feature type="domain" description="F-box" evidence="1">
    <location>
        <begin position="29"/>
        <end position="73"/>
    </location>
</feature>
<dbReference type="SUPFAM" id="SSF81383">
    <property type="entry name" value="F-box domain"/>
    <property type="match status" value="1"/>
</dbReference>
<dbReference type="CDD" id="cd09917">
    <property type="entry name" value="F-box_SF"/>
    <property type="match status" value="1"/>
</dbReference>
<dbReference type="Proteomes" id="UP000000724">
    <property type="component" value="Contig Pc00c13"/>
</dbReference>
<accession>B6H2F9</accession>
<dbReference type="eggNOG" id="ENOG502R122">
    <property type="taxonomic scope" value="Eukaryota"/>
</dbReference>
<keyword evidence="3" id="KW-1185">Reference proteome</keyword>
<organism evidence="2 3">
    <name type="scientific">Penicillium rubens (strain ATCC 28089 / DSM 1075 / NRRL 1951 / Wisconsin 54-1255)</name>
    <name type="common">Penicillium chrysogenum</name>
    <dbReference type="NCBI Taxonomy" id="500485"/>
    <lineage>
        <taxon>Eukaryota</taxon>
        <taxon>Fungi</taxon>
        <taxon>Dikarya</taxon>
        <taxon>Ascomycota</taxon>
        <taxon>Pezizomycotina</taxon>
        <taxon>Eurotiomycetes</taxon>
        <taxon>Eurotiomycetidae</taxon>
        <taxon>Eurotiales</taxon>
        <taxon>Aspergillaceae</taxon>
        <taxon>Penicillium</taxon>
        <taxon>Penicillium chrysogenum species complex</taxon>
    </lineage>
</organism>
<dbReference type="InterPro" id="IPR001810">
    <property type="entry name" value="F-box_dom"/>
</dbReference>
<dbReference type="InterPro" id="IPR036047">
    <property type="entry name" value="F-box-like_dom_sf"/>
</dbReference>
<evidence type="ECO:0000313" key="3">
    <source>
        <dbReference type="Proteomes" id="UP000000724"/>
    </source>
</evidence>
<gene>
    <name evidence="2" type="ORF">Pc13g05210</name>
    <name evidence="2" type="ORF">PCH_Pc13g05210</name>
</gene>
<dbReference type="EMBL" id="AM920428">
    <property type="protein sequence ID" value="CAP91590.1"/>
    <property type="molecule type" value="Genomic_DNA"/>
</dbReference>
<protein>
    <submittedName>
        <fullName evidence="2">Pc13g05210 protein</fullName>
    </submittedName>
</protein>
<name>B6H2F9_PENRW</name>
<dbReference type="AlphaFoldDB" id="B6H2F9"/>
<dbReference type="Pfam" id="PF00646">
    <property type="entry name" value="F-box"/>
    <property type="match status" value="1"/>
</dbReference>
<evidence type="ECO:0000313" key="2">
    <source>
        <dbReference type="EMBL" id="CAP91590.1"/>
    </source>
</evidence>
<dbReference type="HOGENOM" id="CLU_057384_0_0_1"/>
<dbReference type="VEuPathDB" id="FungiDB:PCH_Pc13g05210"/>
<proteinExistence type="predicted"/>
<dbReference type="OMA" id="CEMCNIL"/>
<evidence type="ECO:0000259" key="1">
    <source>
        <dbReference type="PROSITE" id="PS50181"/>
    </source>
</evidence>